<feature type="compositionally biased region" description="Basic and acidic residues" evidence="1">
    <location>
        <begin position="416"/>
        <end position="428"/>
    </location>
</feature>
<dbReference type="InterPro" id="IPR011049">
    <property type="entry name" value="Serralysin-like_metalloprot_C"/>
</dbReference>
<dbReference type="AlphaFoldDB" id="A0A6P4ZNN3"/>
<evidence type="ECO:0000256" key="1">
    <source>
        <dbReference type="SAM" id="MobiDB-lite"/>
    </source>
</evidence>
<feature type="compositionally biased region" description="Basic and acidic residues" evidence="1">
    <location>
        <begin position="289"/>
        <end position="308"/>
    </location>
</feature>
<reference evidence="3" key="1">
    <citation type="submission" date="2025-08" db="UniProtKB">
        <authorList>
            <consortium name="RefSeq"/>
        </authorList>
    </citation>
    <scope>IDENTIFICATION</scope>
    <source>
        <tissue evidence="3">Gonad</tissue>
    </source>
</reference>
<dbReference type="Proteomes" id="UP000515135">
    <property type="component" value="Unplaced"/>
</dbReference>
<dbReference type="OrthoDB" id="10523782at2759"/>
<protein>
    <submittedName>
        <fullName evidence="3">Protein PFC0760c-like</fullName>
    </submittedName>
</protein>
<feature type="region of interest" description="Disordered" evidence="1">
    <location>
        <begin position="127"/>
        <end position="174"/>
    </location>
</feature>
<feature type="compositionally biased region" description="Basic residues" evidence="1">
    <location>
        <begin position="466"/>
        <end position="476"/>
    </location>
</feature>
<dbReference type="Gene3D" id="2.150.10.10">
    <property type="entry name" value="Serralysin-like metalloprotease, C-terminal"/>
    <property type="match status" value="1"/>
</dbReference>
<proteinExistence type="predicted"/>
<feature type="compositionally biased region" description="Basic and acidic residues" evidence="1">
    <location>
        <begin position="477"/>
        <end position="496"/>
    </location>
</feature>
<dbReference type="GeneID" id="109475148"/>
<keyword evidence="2" id="KW-1185">Reference proteome</keyword>
<gene>
    <name evidence="3" type="primary">LOC109475148</name>
</gene>
<feature type="compositionally biased region" description="Basic and acidic residues" evidence="1">
    <location>
        <begin position="248"/>
        <end position="273"/>
    </location>
</feature>
<sequence>MKLNASVIVVIVDPNKLIQFCDDNSKGYDAGLDDNNTLTPIGQSEGEHATGTAAKSTFPVTVSRDIIGLVANKMYGPVCDQQAGHREQPTIPTRHEETEIADAVLDDCDDDPNNDHVYNNRDDFYNLQQTSEDNGYGEQPADTEEDTTETSNDQRGAERDDNSTPRSIGDPKNIACEHATGTAAESTFPVTVSRNIIGLVGNTMYAPACDQQAGHSEQPTIPTRHEETEIADAVLDDCDDDPNNDHVYNNRDDFNSLQHDDPDNHIYNNRDDFNSLQQASGDNGYGDQPADKEEDTKQTINDQKDASVTHHKYVNHTVSLDNRTARDDNQTANGDNHAVSKYNHAASLDNHTARGDNQTNNGDNHTISSDNHSANRDNQNVGGFNQPQNCDNHPVSHQSHAVSRENQVVSRQYHTASRDNHTAREDNQPKNGDNHAANCPNHVHAVSRDNHADSLDNHAISRHNHAVSRHNHAVSRHNHDVSRHNHAFSRDNHTDSCDNYTDSCDNHTARGLESRRAIWHQMDSLDGHVRAVLVRCHWVSHVG</sequence>
<evidence type="ECO:0000313" key="2">
    <source>
        <dbReference type="Proteomes" id="UP000515135"/>
    </source>
</evidence>
<evidence type="ECO:0000313" key="3">
    <source>
        <dbReference type="RefSeq" id="XP_019631241.1"/>
    </source>
</evidence>
<dbReference type="RefSeq" id="XP_019631241.1">
    <property type="nucleotide sequence ID" value="XM_019775682.1"/>
</dbReference>
<accession>A0A6P4ZNN3</accession>
<dbReference type="KEGG" id="bbel:109475148"/>
<name>A0A6P4ZNN3_BRABE</name>
<feature type="compositionally biased region" description="Polar residues" evidence="1">
    <location>
        <begin position="355"/>
        <end position="415"/>
    </location>
</feature>
<feature type="region of interest" description="Disordered" evidence="1">
    <location>
        <begin position="466"/>
        <end position="497"/>
    </location>
</feature>
<feature type="region of interest" description="Disordered" evidence="1">
    <location>
        <begin position="237"/>
        <end position="337"/>
    </location>
</feature>
<organism evidence="2 3">
    <name type="scientific">Branchiostoma belcheri</name>
    <name type="common">Amphioxus</name>
    <dbReference type="NCBI Taxonomy" id="7741"/>
    <lineage>
        <taxon>Eukaryota</taxon>
        <taxon>Metazoa</taxon>
        <taxon>Chordata</taxon>
        <taxon>Cephalochordata</taxon>
        <taxon>Leptocardii</taxon>
        <taxon>Amphioxiformes</taxon>
        <taxon>Branchiostomatidae</taxon>
        <taxon>Branchiostoma</taxon>
    </lineage>
</organism>
<feature type="region of interest" description="Disordered" evidence="1">
    <location>
        <begin position="350"/>
        <end position="441"/>
    </location>
</feature>